<dbReference type="RefSeq" id="WP_271714369.1">
    <property type="nucleotide sequence ID" value="NZ_AP024169.1"/>
</dbReference>
<feature type="domain" description="HTH araC/xylS-type" evidence="4">
    <location>
        <begin position="9"/>
        <end position="107"/>
    </location>
</feature>
<dbReference type="KEGG" id="ahb:bsdtb5_03680"/>
<protein>
    <submittedName>
        <fullName evidence="5">AraC family transcriptional regulator</fullName>
    </submittedName>
</protein>
<keyword evidence="2" id="KW-0238">DNA-binding</keyword>
<evidence type="ECO:0000256" key="1">
    <source>
        <dbReference type="ARBA" id="ARBA00023015"/>
    </source>
</evidence>
<evidence type="ECO:0000313" key="5">
    <source>
        <dbReference type="EMBL" id="BCN29073.1"/>
    </source>
</evidence>
<dbReference type="AlphaFoldDB" id="A0A7R7IB11"/>
<proteinExistence type="predicted"/>
<keyword evidence="3" id="KW-0804">Transcription</keyword>
<dbReference type="SMART" id="SM00342">
    <property type="entry name" value="HTH_ARAC"/>
    <property type="match status" value="1"/>
</dbReference>
<dbReference type="Gene3D" id="1.10.10.60">
    <property type="entry name" value="Homeodomain-like"/>
    <property type="match status" value="2"/>
</dbReference>
<evidence type="ECO:0000259" key="4">
    <source>
        <dbReference type="PROSITE" id="PS01124"/>
    </source>
</evidence>
<dbReference type="GO" id="GO:0043565">
    <property type="term" value="F:sequence-specific DNA binding"/>
    <property type="evidence" value="ECO:0007669"/>
    <property type="project" value="InterPro"/>
</dbReference>
<dbReference type="InterPro" id="IPR018062">
    <property type="entry name" value="HTH_AraC-typ_CS"/>
</dbReference>
<dbReference type="GO" id="GO:0003700">
    <property type="term" value="F:DNA-binding transcription factor activity"/>
    <property type="evidence" value="ECO:0007669"/>
    <property type="project" value="InterPro"/>
</dbReference>
<evidence type="ECO:0000313" key="6">
    <source>
        <dbReference type="Proteomes" id="UP000595897"/>
    </source>
</evidence>
<dbReference type="SUPFAM" id="SSF46689">
    <property type="entry name" value="Homeodomain-like"/>
    <property type="match status" value="2"/>
</dbReference>
<keyword evidence="1" id="KW-0805">Transcription regulation</keyword>
<organism evidence="5 6">
    <name type="scientific">Anaeromicropila herbilytica</name>
    <dbReference type="NCBI Taxonomy" id="2785025"/>
    <lineage>
        <taxon>Bacteria</taxon>
        <taxon>Bacillati</taxon>
        <taxon>Bacillota</taxon>
        <taxon>Clostridia</taxon>
        <taxon>Lachnospirales</taxon>
        <taxon>Lachnospiraceae</taxon>
        <taxon>Anaeromicropila</taxon>
    </lineage>
</organism>
<sequence>MYEWNEAIQKMIYWIEEHICESPSLLDMSNQIGYSPYYCSTKFHEIVGMTMKSYVSGRRLAKATLEIRDTSERILDIAIKYGYSSQEALTRAFVSAYGCTPAAYRRKPIPIALSNIQVVLFPDYYMNKGERTMNKACLKDPEIRMEYIPTHKYIGIWSNEADGYGDFWANNNCDEICGIIESMRHLSDPVVGCHMAGWHFVNGERKYFYGFGVPIDYNGDIPEGFTMKEFPGSYYLVFFHPPFDYLKDNNEVMGKVESLAWKYDIEAKGFETQKYQWNEEVCQDYQRHYPEVLGYEILRPVIRK</sequence>
<evidence type="ECO:0000256" key="3">
    <source>
        <dbReference type="ARBA" id="ARBA00023163"/>
    </source>
</evidence>
<reference evidence="5 6" key="1">
    <citation type="submission" date="2020-11" db="EMBL/GenBank/DDBJ databases">
        <title>Draft genome sequencing of a Lachnospiraceae strain isolated from anoxic soil subjected to BSD treatment.</title>
        <authorList>
            <person name="Uek A."/>
            <person name="Tonouchi A."/>
        </authorList>
    </citation>
    <scope>NUCLEOTIDE SEQUENCE [LARGE SCALE GENOMIC DNA]</scope>
    <source>
        <strain evidence="5 6">TB5</strain>
    </source>
</reference>
<gene>
    <name evidence="5" type="ORF">bsdtb5_03680</name>
</gene>
<dbReference type="PROSITE" id="PS01124">
    <property type="entry name" value="HTH_ARAC_FAMILY_2"/>
    <property type="match status" value="1"/>
</dbReference>
<dbReference type="InterPro" id="IPR018060">
    <property type="entry name" value="HTH_AraC"/>
</dbReference>
<dbReference type="PANTHER" id="PTHR47504">
    <property type="entry name" value="RIGHT ORIGIN-BINDING PROTEIN"/>
    <property type="match status" value="1"/>
</dbReference>
<dbReference type="InterPro" id="IPR050959">
    <property type="entry name" value="MarA-like"/>
</dbReference>
<keyword evidence="6" id="KW-1185">Reference proteome</keyword>
<name>A0A7R7IB11_9FIRM</name>
<evidence type="ECO:0000256" key="2">
    <source>
        <dbReference type="ARBA" id="ARBA00023125"/>
    </source>
</evidence>
<accession>A0A7R7IB11</accession>
<dbReference type="PANTHER" id="PTHR47504:SF6">
    <property type="entry name" value="ARAC-FAMILY TRANSCRIPTIONAL REGULATOR"/>
    <property type="match status" value="1"/>
</dbReference>
<dbReference type="Pfam" id="PF12833">
    <property type="entry name" value="HTH_18"/>
    <property type="match status" value="1"/>
</dbReference>
<dbReference type="PROSITE" id="PS00041">
    <property type="entry name" value="HTH_ARAC_FAMILY_1"/>
    <property type="match status" value="1"/>
</dbReference>
<dbReference type="EMBL" id="AP024169">
    <property type="protein sequence ID" value="BCN29073.1"/>
    <property type="molecule type" value="Genomic_DNA"/>
</dbReference>
<dbReference type="InterPro" id="IPR009057">
    <property type="entry name" value="Homeodomain-like_sf"/>
</dbReference>
<dbReference type="Proteomes" id="UP000595897">
    <property type="component" value="Chromosome"/>
</dbReference>